<proteinExistence type="inferred from homology"/>
<dbReference type="InterPro" id="IPR011032">
    <property type="entry name" value="GroES-like_sf"/>
</dbReference>
<dbReference type="PANTHER" id="PTHR43350">
    <property type="entry name" value="NAD-DEPENDENT ALCOHOL DEHYDROGENASE"/>
    <property type="match status" value="1"/>
</dbReference>
<dbReference type="Proteomes" id="UP000654345">
    <property type="component" value="Unassembled WGS sequence"/>
</dbReference>
<accession>A0ABQ3UMZ1</accession>
<evidence type="ECO:0000256" key="2">
    <source>
        <dbReference type="ARBA" id="ARBA00008072"/>
    </source>
</evidence>
<evidence type="ECO:0000256" key="5">
    <source>
        <dbReference type="ARBA" id="ARBA00023002"/>
    </source>
</evidence>
<dbReference type="InterPro" id="IPR013149">
    <property type="entry name" value="ADH-like_C"/>
</dbReference>
<dbReference type="Gene3D" id="3.40.50.720">
    <property type="entry name" value="NAD(P)-binding Rossmann-like Domain"/>
    <property type="match status" value="1"/>
</dbReference>
<dbReference type="SUPFAM" id="SSF50129">
    <property type="entry name" value="GroES-like"/>
    <property type="match status" value="1"/>
</dbReference>
<comment type="similarity">
    <text evidence="2">Belongs to the zinc-containing alcohol dehydrogenase family.</text>
</comment>
<feature type="domain" description="Alcohol dehydrogenase-like C-terminal" evidence="6">
    <location>
        <begin position="177"/>
        <end position="284"/>
    </location>
</feature>
<sequence length="333" mass="36449">MRALVYGAQGLALEHNYPQPQPGEGEALIRVVQAGICNTDLEITRGYKGFQGALGHEFVGVVETIQGLDTRAQYSHLLGQRVVGEINIPCRGAQCWYCRQGIYSHCPRRAALGIVGRDGAFADYLTLPVENLHLVPDEISDEEAVFVEPLAANFEMLEQVHITPGMRMLVLGDGKMGQLAGQVLALSGGQVWMVGKHEEKLALARKRGITTLTVAEAERLVQEGERLDLLVECTGSEQGLDMALRLVRPRGTVVLKSTVAEKGALDLSRIVVNEIRVQGSRCGPFEPALRALHQKRIDVGPLISARYTLENAEEAFRQAEQKGMLKVLVEIPL</sequence>
<dbReference type="Pfam" id="PF08240">
    <property type="entry name" value="ADH_N"/>
    <property type="match status" value="1"/>
</dbReference>
<evidence type="ECO:0000259" key="7">
    <source>
        <dbReference type="Pfam" id="PF08240"/>
    </source>
</evidence>
<evidence type="ECO:0000256" key="3">
    <source>
        <dbReference type="ARBA" id="ARBA00022723"/>
    </source>
</evidence>
<reference evidence="8 9" key="1">
    <citation type="journal article" date="2021" name="Int. J. Syst. Evol. Microbiol.">
        <title>Reticulibacter mediterranei gen. nov., sp. nov., within the new family Reticulibacteraceae fam. nov., and Ktedonospora formicarum gen. nov., sp. nov., Ktedonobacter robiniae sp. nov., Dictyobacter formicarum sp. nov. and Dictyobacter arantiisoli sp. nov., belonging to the class Ktedonobacteria.</title>
        <authorList>
            <person name="Yabe S."/>
            <person name="Zheng Y."/>
            <person name="Wang C.M."/>
            <person name="Sakai Y."/>
            <person name="Abe K."/>
            <person name="Yokota A."/>
            <person name="Donadio S."/>
            <person name="Cavaletti L."/>
            <person name="Monciardini P."/>
        </authorList>
    </citation>
    <scope>NUCLEOTIDE SEQUENCE [LARGE SCALE GENOMIC DNA]</scope>
    <source>
        <strain evidence="8 9">SOSP1-30</strain>
    </source>
</reference>
<comment type="cofactor">
    <cofactor evidence="1">
        <name>Zn(2+)</name>
        <dbReference type="ChEBI" id="CHEBI:29105"/>
    </cofactor>
</comment>
<dbReference type="InterPro" id="IPR036291">
    <property type="entry name" value="NAD(P)-bd_dom_sf"/>
</dbReference>
<evidence type="ECO:0000256" key="1">
    <source>
        <dbReference type="ARBA" id="ARBA00001947"/>
    </source>
</evidence>
<organism evidence="8 9">
    <name type="scientific">Ktedonobacter robiniae</name>
    <dbReference type="NCBI Taxonomy" id="2778365"/>
    <lineage>
        <taxon>Bacteria</taxon>
        <taxon>Bacillati</taxon>
        <taxon>Chloroflexota</taxon>
        <taxon>Ktedonobacteria</taxon>
        <taxon>Ktedonobacterales</taxon>
        <taxon>Ktedonobacteraceae</taxon>
        <taxon>Ktedonobacter</taxon>
    </lineage>
</organism>
<evidence type="ECO:0000256" key="4">
    <source>
        <dbReference type="ARBA" id="ARBA00022833"/>
    </source>
</evidence>
<dbReference type="Pfam" id="PF00107">
    <property type="entry name" value="ADH_zinc_N"/>
    <property type="match status" value="1"/>
</dbReference>
<keyword evidence="5" id="KW-0560">Oxidoreductase</keyword>
<name>A0ABQ3UMZ1_9CHLR</name>
<dbReference type="EMBL" id="BNJG01000001">
    <property type="protein sequence ID" value="GHO54080.1"/>
    <property type="molecule type" value="Genomic_DNA"/>
</dbReference>
<protein>
    <submittedName>
        <fullName evidence="8">Alcohol dehydrogenase</fullName>
    </submittedName>
</protein>
<keyword evidence="4" id="KW-0862">Zinc</keyword>
<dbReference type="PANTHER" id="PTHR43350:SF2">
    <property type="entry name" value="GROES-LIKE ZINC-BINDING ALCOHOL DEHYDROGENASE FAMILY PROTEIN"/>
    <property type="match status" value="1"/>
</dbReference>
<gene>
    <name evidence="8" type="ORF">KSB_25550</name>
</gene>
<evidence type="ECO:0000313" key="8">
    <source>
        <dbReference type="EMBL" id="GHO54080.1"/>
    </source>
</evidence>
<feature type="domain" description="Alcohol dehydrogenase-like N-terminal" evidence="7">
    <location>
        <begin position="23"/>
        <end position="137"/>
    </location>
</feature>
<dbReference type="CDD" id="cd08242">
    <property type="entry name" value="MDR_like"/>
    <property type="match status" value="1"/>
</dbReference>
<keyword evidence="3" id="KW-0479">Metal-binding</keyword>
<dbReference type="InterPro" id="IPR013154">
    <property type="entry name" value="ADH-like_N"/>
</dbReference>
<dbReference type="Gene3D" id="3.90.180.10">
    <property type="entry name" value="Medium-chain alcohol dehydrogenases, catalytic domain"/>
    <property type="match status" value="1"/>
</dbReference>
<evidence type="ECO:0000313" key="9">
    <source>
        <dbReference type="Proteomes" id="UP000654345"/>
    </source>
</evidence>
<keyword evidence="9" id="KW-1185">Reference proteome</keyword>
<comment type="caution">
    <text evidence="8">The sequence shown here is derived from an EMBL/GenBank/DDBJ whole genome shotgun (WGS) entry which is preliminary data.</text>
</comment>
<dbReference type="RefSeq" id="WP_201370831.1">
    <property type="nucleotide sequence ID" value="NZ_BNJG01000001.1"/>
</dbReference>
<evidence type="ECO:0000259" key="6">
    <source>
        <dbReference type="Pfam" id="PF00107"/>
    </source>
</evidence>
<dbReference type="SUPFAM" id="SSF51735">
    <property type="entry name" value="NAD(P)-binding Rossmann-fold domains"/>
    <property type="match status" value="1"/>
</dbReference>